<keyword evidence="1" id="KW-1133">Transmembrane helix</keyword>
<feature type="transmembrane region" description="Helical" evidence="1">
    <location>
        <begin position="303"/>
        <end position="325"/>
    </location>
</feature>
<feature type="transmembrane region" description="Helical" evidence="1">
    <location>
        <begin position="388"/>
        <end position="405"/>
    </location>
</feature>
<accession>A0A3Q9FN79</accession>
<keyword evidence="1" id="KW-0812">Transmembrane</keyword>
<feature type="transmembrane region" description="Helical" evidence="1">
    <location>
        <begin position="264"/>
        <end position="283"/>
    </location>
</feature>
<name>A0A3Q9FN79_9BACT</name>
<sequence>MNSSSSQQKKSMIDRFLGFVEKIGNALPHPATLFAGFAFGVVILSWVFSLTGLSVQHPGTGETITVVNLISQDGIYLMLTKLVKNFTNFAPLGVVLVAMLGIGIAEGSGLIGTLIRILVLKSPKSIITFVVVFAGVLSNTASEVGYVLLVPLSAIIFLAFGKHPLAGLAAAFAGVSGGYSANLLLGTIDPLLQGISQEAAQIIDPAYSINAACNYYFMFVSTFFIGIAGTIVTEKIVIPRLGEYKGDEVAEDIHPLTKLEKRGLIYAGIAALILTIFILVGIIPENGYLRYSADPEDIFKSALMKGIVSWIFIIAAVCGIAYGKGSGTFKNDADIMKGMGKSMETMSSYIVLVFFAAQFVAYFKWTNLGLICAVKGAQFLETIGLDKMPLLICFIFLAALINLVMGSASAKWTLMAPVFIPMFMLVGISPELTQVAYRIGDSVTNIISPMMSYFALIVAFIQRYDKNAGIGTVIATMLPYSIAFLIVWVVLMAIWLMLGLPIGPNSPLHYIPN</sequence>
<feature type="transmembrane region" description="Helical" evidence="1">
    <location>
        <begin position="473"/>
        <end position="498"/>
    </location>
</feature>
<feature type="transmembrane region" description="Helical" evidence="1">
    <location>
        <begin position="346"/>
        <end position="365"/>
    </location>
</feature>
<evidence type="ECO:0000313" key="3">
    <source>
        <dbReference type="Proteomes" id="UP000267268"/>
    </source>
</evidence>
<dbReference type="GO" id="GO:1902604">
    <property type="term" value="P:p-aminobenzoyl-glutamate transmembrane transport"/>
    <property type="evidence" value="ECO:0007669"/>
    <property type="project" value="InterPro"/>
</dbReference>
<feature type="transmembrane region" description="Helical" evidence="1">
    <location>
        <begin position="442"/>
        <end position="461"/>
    </location>
</feature>
<feature type="transmembrane region" description="Helical" evidence="1">
    <location>
        <begin position="215"/>
        <end position="233"/>
    </location>
</feature>
<evidence type="ECO:0000313" key="2">
    <source>
        <dbReference type="EMBL" id="AZQ62103.1"/>
    </source>
</evidence>
<dbReference type="OrthoDB" id="3314392at2"/>
<evidence type="ECO:0000256" key="1">
    <source>
        <dbReference type="SAM" id="Phobius"/>
    </source>
</evidence>
<feature type="transmembrane region" description="Helical" evidence="1">
    <location>
        <begin position="31"/>
        <end position="48"/>
    </location>
</feature>
<dbReference type="PANTHER" id="PTHR30282:SF0">
    <property type="entry name" value="P-AMINOBENZOYL-GLUTAMATE TRANSPORT PROTEIN"/>
    <property type="match status" value="1"/>
</dbReference>
<dbReference type="RefSeq" id="WP_126613299.1">
    <property type="nucleotide sequence ID" value="NZ_CP034562.1"/>
</dbReference>
<feature type="transmembrane region" description="Helical" evidence="1">
    <location>
        <begin position="117"/>
        <end position="138"/>
    </location>
</feature>
<proteinExistence type="predicted"/>
<feature type="transmembrane region" description="Helical" evidence="1">
    <location>
        <begin position="86"/>
        <end position="105"/>
    </location>
</feature>
<dbReference type="Proteomes" id="UP000267268">
    <property type="component" value="Chromosome 1"/>
</dbReference>
<dbReference type="GO" id="GO:0015558">
    <property type="term" value="F:secondary active p-aminobenzoyl-glutamate transmembrane transporter activity"/>
    <property type="evidence" value="ECO:0007669"/>
    <property type="project" value="InterPro"/>
</dbReference>
<organism evidence="2 3">
    <name type="scientific">Flammeovirga pectinis</name>
    <dbReference type="NCBI Taxonomy" id="2494373"/>
    <lineage>
        <taxon>Bacteria</taxon>
        <taxon>Pseudomonadati</taxon>
        <taxon>Bacteroidota</taxon>
        <taxon>Cytophagia</taxon>
        <taxon>Cytophagales</taxon>
        <taxon>Flammeovirgaceae</taxon>
        <taxon>Flammeovirga</taxon>
    </lineage>
</organism>
<dbReference type="KEGG" id="fll:EI427_07565"/>
<gene>
    <name evidence="2" type="ORF">EI427_07565</name>
</gene>
<protein>
    <submittedName>
        <fullName evidence="2">AbgT family transporter</fullName>
    </submittedName>
</protein>
<keyword evidence="3" id="KW-1185">Reference proteome</keyword>
<keyword evidence="1" id="KW-0472">Membrane</keyword>
<dbReference type="AlphaFoldDB" id="A0A3Q9FN79"/>
<feature type="transmembrane region" description="Helical" evidence="1">
    <location>
        <begin position="144"/>
        <end position="161"/>
    </location>
</feature>
<dbReference type="InterPro" id="IPR004697">
    <property type="entry name" value="AbgT"/>
</dbReference>
<dbReference type="EMBL" id="CP034562">
    <property type="protein sequence ID" value="AZQ62103.1"/>
    <property type="molecule type" value="Genomic_DNA"/>
</dbReference>
<reference evidence="2 3" key="1">
    <citation type="submission" date="2018-12" db="EMBL/GenBank/DDBJ databases">
        <title>Flammeovirga pectinis sp. nov., isolated from the gut of the Korean scallop, Patinopecten yessoensis.</title>
        <authorList>
            <person name="Bae J.-W."/>
            <person name="Jeong Y.-S."/>
            <person name="Kang W."/>
        </authorList>
    </citation>
    <scope>NUCLEOTIDE SEQUENCE [LARGE SCALE GENOMIC DNA]</scope>
    <source>
        <strain evidence="2 3">L12M1</strain>
    </source>
</reference>
<dbReference type="PANTHER" id="PTHR30282">
    <property type="entry name" value="P-AMINOBENZOYL GLUTAMATE TRANSPORTER"/>
    <property type="match status" value="1"/>
</dbReference>
<dbReference type="Pfam" id="PF03806">
    <property type="entry name" value="ABG_transport"/>
    <property type="match status" value="1"/>
</dbReference>
<feature type="transmembrane region" description="Helical" evidence="1">
    <location>
        <begin position="412"/>
        <end position="430"/>
    </location>
</feature>